<proteinExistence type="predicted"/>
<dbReference type="AlphaFoldDB" id="A0AAD3XS72"/>
<keyword evidence="1" id="KW-0812">Transmembrane</keyword>
<comment type="caution">
    <text evidence="2">The sequence shown here is derived from an EMBL/GenBank/DDBJ whole genome shotgun (WGS) entry which is preliminary data.</text>
</comment>
<keyword evidence="1" id="KW-1133">Transmembrane helix</keyword>
<gene>
    <name evidence="2" type="ORF">Nepgr_017483</name>
</gene>
<evidence type="ECO:0000313" key="3">
    <source>
        <dbReference type="Proteomes" id="UP001279734"/>
    </source>
</evidence>
<reference evidence="2" key="1">
    <citation type="submission" date="2023-05" db="EMBL/GenBank/DDBJ databases">
        <title>Nepenthes gracilis genome sequencing.</title>
        <authorList>
            <person name="Fukushima K."/>
        </authorList>
    </citation>
    <scope>NUCLEOTIDE SEQUENCE</scope>
    <source>
        <strain evidence="2">SING2019-196</strain>
    </source>
</reference>
<protein>
    <submittedName>
        <fullName evidence="2">Uncharacterized protein</fullName>
    </submittedName>
</protein>
<keyword evidence="1" id="KW-0472">Membrane</keyword>
<organism evidence="2 3">
    <name type="scientific">Nepenthes gracilis</name>
    <name type="common">Slender pitcher plant</name>
    <dbReference type="NCBI Taxonomy" id="150966"/>
    <lineage>
        <taxon>Eukaryota</taxon>
        <taxon>Viridiplantae</taxon>
        <taxon>Streptophyta</taxon>
        <taxon>Embryophyta</taxon>
        <taxon>Tracheophyta</taxon>
        <taxon>Spermatophyta</taxon>
        <taxon>Magnoliopsida</taxon>
        <taxon>eudicotyledons</taxon>
        <taxon>Gunneridae</taxon>
        <taxon>Pentapetalae</taxon>
        <taxon>Caryophyllales</taxon>
        <taxon>Nepenthaceae</taxon>
        <taxon>Nepenthes</taxon>
    </lineage>
</organism>
<evidence type="ECO:0000313" key="2">
    <source>
        <dbReference type="EMBL" id="GMH15642.1"/>
    </source>
</evidence>
<sequence length="170" mass="18590">MYLIKLILVSQLALVLQYLRILGLMLSFLPTSQMVLGLQLLLRRLKKNQRGIIPPADCAEEIHHYLLLIMLMDAVISEDKAVECCDDSVTPSPNVEIISSRLDVSGHEYYADGASHEAVVVSLLGSLSSAGFDGEGYEVPVPKEHDEVKTISDFDLQSPELLPADGDPTG</sequence>
<feature type="transmembrane region" description="Helical" evidence="1">
    <location>
        <begin position="20"/>
        <end position="42"/>
    </location>
</feature>
<dbReference type="Proteomes" id="UP001279734">
    <property type="component" value="Unassembled WGS sequence"/>
</dbReference>
<accession>A0AAD3XS72</accession>
<name>A0AAD3XS72_NEPGR</name>
<keyword evidence="3" id="KW-1185">Reference proteome</keyword>
<dbReference type="EMBL" id="BSYO01000015">
    <property type="protein sequence ID" value="GMH15642.1"/>
    <property type="molecule type" value="Genomic_DNA"/>
</dbReference>
<evidence type="ECO:0000256" key="1">
    <source>
        <dbReference type="SAM" id="Phobius"/>
    </source>
</evidence>